<keyword evidence="9" id="KW-0418">Kinase</keyword>
<evidence type="ECO:0000256" key="10">
    <source>
        <dbReference type="ARBA" id="ARBA00022840"/>
    </source>
</evidence>
<protein>
    <recommendedName>
        <fullName evidence="3">histidine kinase</fullName>
        <ecNumber evidence="3">2.7.13.3</ecNumber>
    </recommendedName>
</protein>
<proteinExistence type="predicted"/>
<dbReference type="SMART" id="SM00387">
    <property type="entry name" value="HATPase_c"/>
    <property type="match status" value="1"/>
</dbReference>
<evidence type="ECO:0000256" key="14">
    <source>
        <dbReference type="PROSITE-ProRule" id="PRU00169"/>
    </source>
</evidence>
<dbReference type="GO" id="GO:0005886">
    <property type="term" value="C:plasma membrane"/>
    <property type="evidence" value="ECO:0007669"/>
    <property type="project" value="UniProtKB-SubCell"/>
</dbReference>
<evidence type="ECO:0000256" key="6">
    <source>
        <dbReference type="ARBA" id="ARBA00022679"/>
    </source>
</evidence>
<dbReference type="PANTHER" id="PTHR45339">
    <property type="entry name" value="HYBRID SIGNAL TRANSDUCTION HISTIDINE KINASE J"/>
    <property type="match status" value="1"/>
</dbReference>
<dbReference type="Gene3D" id="3.30.565.10">
    <property type="entry name" value="Histidine kinase-like ATPase, C-terminal domain"/>
    <property type="match status" value="1"/>
</dbReference>
<dbReference type="InterPro" id="IPR003594">
    <property type="entry name" value="HATPase_dom"/>
</dbReference>
<dbReference type="HOGENOM" id="CLU_293712_0_0_6"/>
<evidence type="ECO:0000313" key="18">
    <source>
        <dbReference type="Proteomes" id="UP000005380"/>
    </source>
</evidence>
<dbReference type="eggNOG" id="COG5002">
    <property type="taxonomic scope" value="Bacteria"/>
</dbReference>
<keyword evidence="12" id="KW-0902">Two-component regulatory system</keyword>
<evidence type="ECO:0000256" key="7">
    <source>
        <dbReference type="ARBA" id="ARBA00022692"/>
    </source>
</evidence>
<dbReference type="Pfam" id="PF00512">
    <property type="entry name" value="HisKA"/>
    <property type="match status" value="1"/>
</dbReference>
<dbReference type="InterPro" id="IPR001789">
    <property type="entry name" value="Sig_transdc_resp-reg_receiver"/>
</dbReference>
<keyword evidence="6" id="KW-0808">Transferase</keyword>
<dbReference type="FunFam" id="3.30.565.10:FF:000010">
    <property type="entry name" value="Sensor histidine kinase RcsC"/>
    <property type="match status" value="1"/>
</dbReference>
<dbReference type="RefSeq" id="WP_025299236.1">
    <property type="nucleotide sequence ID" value="NZ_CP007030.1"/>
</dbReference>
<evidence type="ECO:0000256" key="11">
    <source>
        <dbReference type="ARBA" id="ARBA00022989"/>
    </source>
</evidence>
<evidence type="ECO:0000256" key="12">
    <source>
        <dbReference type="ARBA" id="ARBA00023012"/>
    </source>
</evidence>
<dbReference type="InterPro" id="IPR013655">
    <property type="entry name" value="PAS_fold_3"/>
</dbReference>
<feature type="modified residue" description="4-aspartylphosphate" evidence="14">
    <location>
        <position position="735"/>
    </location>
</feature>
<name>W0DZA7_9GAMM</name>
<evidence type="ECO:0000259" key="16">
    <source>
        <dbReference type="PROSITE" id="PS50110"/>
    </source>
</evidence>
<dbReference type="InterPro" id="IPR003018">
    <property type="entry name" value="GAF"/>
</dbReference>
<keyword evidence="7" id="KW-0812">Transmembrane</keyword>
<dbReference type="PROSITE" id="PS50110">
    <property type="entry name" value="RESPONSE_REGULATORY"/>
    <property type="match status" value="1"/>
</dbReference>
<dbReference type="GO" id="GO:0005524">
    <property type="term" value="F:ATP binding"/>
    <property type="evidence" value="ECO:0007669"/>
    <property type="project" value="UniProtKB-KW"/>
</dbReference>
<sequence>MIRPSKPANEAERLLALKRLHFEEATMQPFMQSIVALTAQVFNVPIAFISVVESSRQCFVAREGFNLTESDRDISICGHVVASDQALLIPDTREDERFFDNPFVIAKENPIIFYAGQPIRLVNNLVIGTLCIIDHQPRQLSAAEFERLAELAGLVSAHFDLQLQSYQLAKVETLLSHAHQMLFFVDTTDQARLIPLNDYARQLSDQLPETIKLTDLGQYFLPSQQQEFNQQLEQLYNGKLNSAQLNVELSLPDHAPIWFDMAMTTERDEHDQLLRIFVHLQNVTVQKHQQLGLEQTIARYDSIVAASETGYWEWDMEEQLLWSPECMRMLGYPALSKQLQLDEFKAMVHPDDLTIMFEKVDEAIKSNRSFEVVYRLKNHLNSYTWIQGRGRVTQHLPDGTPIRMLGTHTNIDPLIKLQQELEVKTQQAEVSNQAKSQLVANVSHELRTPLNAVIGMCHLLKMTRLNNQQHDYANKIEQAGKSLLMIVNELLDFSKIEADRVQLEQHPFCLFDPFDYVRNIFDYQFNNSAITFNTNIDQLKNMWAIGDGLRLQQVITNLVGNAIKFTELGQISLLVDLTEKDQHYKLSVRVQDTGIGMTASQVDGLFTPFYQADSSTTRRYGGTGLGLAISQAFVKQMGGTIAVNSHPGQGSEFYFNIQLPKCEPLTSPVDAFTQLKFDFSHTQVWVAEDNPINRQIISELFDSERVRHQLFNSGEALLSYAQQQALQPPSLILLDQNLPGLSGLETLAKLRNMVNYATTPIIMLSADSLESELTHLKDRYVSAMLKPFQPQSLFVTIAELVSAPLKSNAHLNGLNTQNNLKADETEEQHLPEIYGFDLNQALIYLNGSRALLHRLLADYYQNYHQMNTKVTALVNEHKWPELRQLIHSFKGISASLGAYLISEHLMQMDKILTGQYADTELATLLAESFSDCQSACELSFANLKQFLSNPNTSDYTQSYPVLDHTEIVAKLEELKHALQTFDGNSLSLWQELTVNLKPMLPETLFDKIEDSINQFEFEQALELINNPTFCIDIK</sequence>
<evidence type="ECO:0000256" key="4">
    <source>
        <dbReference type="ARBA" id="ARBA00022475"/>
    </source>
</evidence>
<dbReference type="CDD" id="cd17546">
    <property type="entry name" value="REC_hyHK_CKI1_RcsC-like"/>
    <property type="match status" value="1"/>
</dbReference>
<keyword evidence="4" id="KW-1003">Cell membrane</keyword>
<dbReference type="Gene3D" id="3.30.450.40">
    <property type="match status" value="1"/>
</dbReference>
<dbReference type="SMART" id="SM00091">
    <property type="entry name" value="PAS"/>
    <property type="match status" value="2"/>
</dbReference>
<keyword evidence="5 14" id="KW-0597">Phosphoprotein</keyword>
<dbReference type="InterPro" id="IPR036097">
    <property type="entry name" value="HisK_dim/P_sf"/>
</dbReference>
<dbReference type="PRINTS" id="PR00344">
    <property type="entry name" value="BCTRLSENSOR"/>
</dbReference>
<dbReference type="AlphaFoldDB" id="W0DZA7"/>
<dbReference type="SUPFAM" id="SSF55874">
    <property type="entry name" value="ATPase domain of HSP90 chaperone/DNA topoisomerase II/histidine kinase"/>
    <property type="match status" value="1"/>
</dbReference>
<dbReference type="SUPFAM" id="SSF55785">
    <property type="entry name" value="PYP-like sensor domain (PAS domain)"/>
    <property type="match status" value="2"/>
</dbReference>
<dbReference type="InterPro" id="IPR000014">
    <property type="entry name" value="PAS"/>
</dbReference>
<dbReference type="SMART" id="SM00448">
    <property type="entry name" value="REC"/>
    <property type="match status" value="1"/>
</dbReference>
<dbReference type="STRING" id="717772.THIAE_00125"/>
<keyword evidence="18" id="KW-1185">Reference proteome</keyword>
<keyword evidence="10" id="KW-0067">ATP-binding</keyword>
<evidence type="ECO:0000259" key="15">
    <source>
        <dbReference type="PROSITE" id="PS50109"/>
    </source>
</evidence>
<evidence type="ECO:0000313" key="17">
    <source>
        <dbReference type="EMBL" id="AHF02166.1"/>
    </source>
</evidence>
<dbReference type="InterPro" id="IPR036890">
    <property type="entry name" value="HATPase_C_sf"/>
</dbReference>
<keyword evidence="8" id="KW-0547">Nucleotide-binding</keyword>
<dbReference type="SUPFAM" id="SSF52172">
    <property type="entry name" value="CheY-like"/>
    <property type="match status" value="1"/>
</dbReference>
<dbReference type="CDD" id="cd00082">
    <property type="entry name" value="HisKA"/>
    <property type="match status" value="1"/>
</dbReference>
<dbReference type="CDD" id="cd00130">
    <property type="entry name" value="PAS"/>
    <property type="match status" value="1"/>
</dbReference>
<evidence type="ECO:0000256" key="9">
    <source>
        <dbReference type="ARBA" id="ARBA00022777"/>
    </source>
</evidence>
<dbReference type="PANTHER" id="PTHR45339:SF1">
    <property type="entry name" value="HYBRID SIGNAL TRANSDUCTION HISTIDINE KINASE J"/>
    <property type="match status" value="1"/>
</dbReference>
<dbReference type="SMART" id="SM00388">
    <property type="entry name" value="HisKA"/>
    <property type="match status" value="1"/>
</dbReference>
<dbReference type="Gene3D" id="3.40.50.2300">
    <property type="match status" value="1"/>
</dbReference>
<evidence type="ECO:0000256" key="13">
    <source>
        <dbReference type="ARBA" id="ARBA00023136"/>
    </source>
</evidence>
<dbReference type="Pfam" id="PF01590">
    <property type="entry name" value="GAF"/>
    <property type="match status" value="1"/>
</dbReference>
<reference evidence="17 18" key="1">
    <citation type="submission" date="2013-12" db="EMBL/GenBank/DDBJ databases">
        <authorList>
            <consortium name="DOE Joint Genome Institute"/>
            <person name="Kappler U."/>
            <person name="Huntemann M."/>
            <person name="Han J."/>
            <person name="Chen A."/>
            <person name="Kyrpides N."/>
            <person name="Mavromatis K."/>
            <person name="Markowitz V."/>
            <person name="Palaniappan K."/>
            <person name="Ivanova N."/>
            <person name="Schaumberg A."/>
            <person name="Pati A."/>
            <person name="Liolios K."/>
            <person name="Nordberg H.P."/>
            <person name="Cantor M.N."/>
            <person name="Hua S.X."/>
            <person name="Woyke T."/>
        </authorList>
    </citation>
    <scope>NUCLEOTIDE SEQUENCE [LARGE SCALE GENOMIC DNA]</scope>
    <source>
        <strain evidence="18">AL2</strain>
    </source>
</reference>
<dbReference type="InterPro" id="IPR036641">
    <property type="entry name" value="HPT_dom_sf"/>
</dbReference>
<evidence type="ECO:0000256" key="1">
    <source>
        <dbReference type="ARBA" id="ARBA00000085"/>
    </source>
</evidence>
<gene>
    <name evidence="17" type="ORF">THIAE_00125</name>
</gene>
<dbReference type="SUPFAM" id="SSF55781">
    <property type="entry name" value="GAF domain-like"/>
    <property type="match status" value="1"/>
</dbReference>
<dbReference type="InParanoid" id="W0DZA7"/>
<dbReference type="Gene3D" id="1.20.120.160">
    <property type="entry name" value="HPT domain"/>
    <property type="match status" value="1"/>
</dbReference>
<dbReference type="InterPro" id="IPR035965">
    <property type="entry name" value="PAS-like_dom_sf"/>
</dbReference>
<feature type="domain" description="Response regulatory" evidence="16">
    <location>
        <begin position="683"/>
        <end position="801"/>
    </location>
</feature>
<accession>W0DZA7</accession>
<dbReference type="InterPro" id="IPR004358">
    <property type="entry name" value="Sig_transdc_His_kin-like_C"/>
</dbReference>
<dbReference type="InterPro" id="IPR011006">
    <property type="entry name" value="CheY-like_superfamily"/>
</dbReference>
<dbReference type="EC" id="2.7.13.3" evidence="3"/>
<dbReference type="SMART" id="SM00065">
    <property type="entry name" value="GAF"/>
    <property type="match status" value="1"/>
</dbReference>
<dbReference type="PROSITE" id="PS50109">
    <property type="entry name" value="HIS_KIN"/>
    <property type="match status" value="1"/>
</dbReference>
<dbReference type="SUPFAM" id="SSF47226">
    <property type="entry name" value="Histidine-containing phosphotransfer domain, HPT domain"/>
    <property type="match status" value="1"/>
</dbReference>
<dbReference type="Proteomes" id="UP000005380">
    <property type="component" value="Chromosome"/>
</dbReference>
<evidence type="ECO:0000256" key="5">
    <source>
        <dbReference type="ARBA" id="ARBA00022553"/>
    </source>
</evidence>
<organism evidence="17 18">
    <name type="scientific">Thiomicrospira aerophila AL3</name>
    <dbReference type="NCBI Taxonomy" id="717772"/>
    <lineage>
        <taxon>Bacteria</taxon>
        <taxon>Pseudomonadati</taxon>
        <taxon>Pseudomonadota</taxon>
        <taxon>Gammaproteobacteria</taxon>
        <taxon>Thiotrichales</taxon>
        <taxon>Piscirickettsiaceae</taxon>
        <taxon>Thiomicrospira</taxon>
    </lineage>
</organism>
<dbReference type="InterPro" id="IPR029016">
    <property type="entry name" value="GAF-like_dom_sf"/>
</dbReference>
<feature type="domain" description="Histidine kinase" evidence="15">
    <location>
        <begin position="441"/>
        <end position="661"/>
    </location>
</feature>
<dbReference type="Pfam" id="PF00072">
    <property type="entry name" value="Response_reg"/>
    <property type="match status" value="1"/>
</dbReference>
<dbReference type="GO" id="GO:0000155">
    <property type="term" value="F:phosphorelay sensor kinase activity"/>
    <property type="evidence" value="ECO:0007669"/>
    <property type="project" value="InterPro"/>
</dbReference>
<evidence type="ECO:0000256" key="8">
    <source>
        <dbReference type="ARBA" id="ARBA00022741"/>
    </source>
</evidence>
<dbReference type="KEGG" id="tao:THIAE_00125"/>
<dbReference type="SMART" id="SM00086">
    <property type="entry name" value="PAC"/>
    <property type="match status" value="2"/>
</dbReference>
<dbReference type="InterPro" id="IPR005467">
    <property type="entry name" value="His_kinase_dom"/>
</dbReference>
<keyword evidence="11" id="KW-1133">Transmembrane helix</keyword>
<dbReference type="EMBL" id="CP007030">
    <property type="protein sequence ID" value="AHF02166.1"/>
    <property type="molecule type" value="Genomic_DNA"/>
</dbReference>
<dbReference type="Gene3D" id="3.30.450.20">
    <property type="entry name" value="PAS domain"/>
    <property type="match status" value="2"/>
</dbReference>
<dbReference type="InterPro" id="IPR003661">
    <property type="entry name" value="HisK_dim/P_dom"/>
</dbReference>
<comment type="catalytic activity">
    <reaction evidence="1">
        <text>ATP + protein L-histidine = ADP + protein N-phospho-L-histidine.</text>
        <dbReference type="EC" id="2.7.13.3"/>
    </reaction>
</comment>
<dbReference type="Gene3D" id="1.10.287.130">
    <property type="match status" value="1"/>
</dbReference>
<evidence type="ECO:0000256" key="2">
    <source>
        <dbReference type="ARBA" id="ARBA00004651"/>
    </source>
</evidence>
<keyword evidence="13" id="KW-0472">Membrane</keyword>
<dbReference type="OrthoDB" id="9792854at2"/>
<evidence type="ECO:0000256" key="3">
    <source>
        <dbReference type="ARBA" id="ARBA00012438"/>
    </source>
</evidence>
<dbReference type="Pfam" id="PF08447">
    <property type="entry name" value="PAS_3"/>
    <property type="match status" value="1"/>
</dbReference>
<dbReference type="CDD" id="cd16922">
    <property type="entry name" value="HATPase_EvgS-ArcB-TorS-like"/>
    <property type="match status" value="1"/>
</dbReference>
<dbReference type="SUPFAM" id="SSF47384">
    <property type="entry name" value="Homodimeric domain of signal transducing histidine kinase"/>
    <property type="match status" value="1"/>
</dbReference>
<comment type="subcellular location">
    <subcellularLocation>
        <location evidence="2">Cell membrane</location>
        <topology evidence="2">Multi-pass membrane protein</topology>
    </subcellularLocation>
</comment>
<dbReference type="Pfam" id="PF02518">
    <property type="entry name" value="HATPase_c"/>
    <property type="match status" value="1"/>
</dbReference>
<dbReference type="InterPro" id="IPR001610">
    <property type="entry name" value="PAC"/>
</dbReference>